<keyword evidence="1" id="KW-0343">GTPase activation</keyword>
<evidence type="ECO:0000256" key="5">
    <source>
        <dbReference type="ARBA" id="ARBA00022737"/>
    </source>
</evidence>
<evidence type="ECO:0000256" key="6">
    <source>
        <dbReference type="ARBA" id="ARBA00023054"/>
    </source>
</evidence>
<dbReference type="InterPro" id="IPR013032">
    <property type="entry name" value="EGF-like_CS"/>
</dbReference>
<feature type="region of interest" description="Disordered" evidence="10">
    <location>
        <begin position="617"/>
        <end position="687"/>
    </location>
</feature>
<dbReference type="GO" id="GO:0051056">
    <property type="term" value="P:regulation of small GTPase mediated signal transduction"/>
    <property type="evidence" value="ECO:0007669"/>
    <property type="project" value="InterPro"/>
</dbReference>
<feature type="compositionally biased region" description="Basic residues" evidence="10">
    <location>
        <begin position="90"/>
        <end position="108"/>
    </location>
</feature>
<proteinExistence type="predicted"/>
<feature type="region of interest" description="Disordered" evidence="10">
    <location>
        <begin position="866"/>
        <end position="914"/>
    </location>
</feature>
<dbReference type="SUPFAM" id="SSF111347">
    <property type="entry name" value="Rap/Ran-GAP"/>
    <property type="match status" value="1"/>
</dbReference>
<feature type="domain" description="EGF-like" evidence="12">
    <location>
        <begin position="291"/>
        <end position="323"/>
    </location>
</feature>
<dbReference type="PROSITE" id="PS50085">
    <property type="entry name" value="RAPGAP"/>
    <property type="match status" value="1"/>
</dbReference>
<evidence type="ECO:0000256" key="4">
    <source>
        <dbReference type="ARBA" id="ARBA00022729"/>
    </source>
</evidence>
<evidence type="ECO:0000256" key="1">
    <source>
        <dbReference type="ARBA" id="ARBA00022468"/>
    </source>
</evidence>
<feature type="domain" description="EGF-like" evidence="12">
    <location>
        <begin position="259"/>
        <end position="288"/>
    </location>
</feature>
<dbReference type="Pfam" id="PF02019">
    <property type="entry name" value="WIF"/>
    <property type="match status" value="1"/>
</dbReference>
<gene>
    <name evidence="15" type="ORF">O3P69_012891</name>
</gene>
<organism evidence="15 16">
    <name type="scientific">Scylla paramamosain</name>
    <name type="common">Mud crab</name>
    <dbReference type="NCBI Taxonomy" id="85552"/>
    <lineage>
        <taxon>Eukaryota</taxon>
        <taxon>Metazoa</taxon>
        <taxon>Ecdysozoa</taxon>
        <taxon>Arthropoda</taxon>
        <taxon>Crustacea</taxon>
        <taxon>Multicrustacea</taxon>
        <taxon>Malacostraca</taxon>
        <taxon>Eumalacostraca</taxon>
        <taxon>Eucarida</taxon>
        <taxon>Decapoda</taxon>
        <taxon>Pleocyemata</taxon>
        <taxon>Brachyura</taxon>
        <taxon>Eubrachyura</taxon>
        <taxon>Portunoidea</taxon>
        <taxon>Portunidae</taxon>
        <taxon>Portuninae</taxon>
        <taxon>Scylla</taxon>
    </lineage>
</organism>
<feature type="chain" id="PRO_5043777123" evidence="11">
    <location>
        <begin position="19"/>
        <end position="1515"/>
    </location>
</feature>
<dbReference type="PROSITE" id="PS50026">
    <property type="entry name" value="EGF_3"/>
    <property type="match status" value="3"/>
</dbReference>
<feature type="disulfide bond" evidence="9">
    <location>
        <begin position="377"/>
        <end position="386"/>
    </location>
</feature>
<comment type="caution">
    <text evidence="9">Lacks conserved residue(s) required for the propagation of feature annotation.</text>
</comment>
<dbReference type="Pfam" id="PF21022">
    <property type="entry name" value="Rap-GAP_dimer"/>
    <property type="match status" value="1"/>
</dbReference>
<keyword evidence="6" id="KW-0175">Coiled coil</keyword>
<evidence type="ECO:0000256" key="3">
    <source>
        <dbReference type="ARBA" id="ARBA00022553"/>
    </source>
</evidence>
<dbReference type="FunFam" id="3.40.50.11210:FF:000002">
    <property type="entry name" value="Signal-induced proliferation-associated 1-like protein 1"/>
    <property type="match status" value="1"/>
</dbReference>
<feature type="compositionally biased region" description="Acidic residues" evidence="10">
    <location>
        <begin position="965"/>
        <end position="974"/>
    </location>
</feature>
<evidence type="ECO:0000259" key="12">
    <source>
        <dbReference type="PROSITE" id="PS50026"/>
    </source>
</evidence>
<feature type="disulfide bond" evidence="9">
    <location>
        <begin position="313"/>
        <end position="322"/>
    </location>
</feature>
<dbReference type="Pfam" id="PF12661">
    <property type="entry name" value="hEGF"/>
    <property type="match status" value="3"/>
</dbReference>
<dbReference type="InterPro" id="IPR000331">
    <property type="entry name" value="Rap/Ran_GAP_dom"/>
</dbReference>
<dbReference type="PANTHER" id="PTHR15711:SF22">
    <property type="entry name" value="RAP-GAP DOMAIN-CONTAINING PROTEIN"/>
    <property type="match status" value="1"/>
</dbReference>
<protein>
    <submittedName>
        <fullName evidence="15">Uncharacterized protein</fullName>
    </submittedName>
</protein>
<keyword evidence="8" id="KW-0325">Glycoprotein</keyword>
<comment type="caution">
    <text evidence="15">The sequence shown here is derived from an EMBL/GenBank/DDBJ whole genome shotgun (WGS) entry which is preliminary data.</text>
</comment>
<dbReference type="GO" id="GO:0005737">
    <property type="term" value="C:cytoplasm"/>
    <property type="evidence" value="ECO:0007669"/>
    <property type="project" value="TreeGrafter"/>
</dbReference>
<dbReference type="PROSITE" id="PS01186">
    <property type="entry name" value="EGF_2"/>
    <property type="match status" value="2"/>
</dbReference>
<keyword evidence="5" id="KW-0677">Repeat</keyword>
<evidence type="ECO:0000256" key="8">
    <source>
        <dbReference type="ARBA" id="ARBA00023180"/>
    </source>
</evidence>
<feature type="compositionally biased region" description="Low complexity" evidence="10">
    <location>
        <begin position="51"/>
        <end position="62"/>
    </location>
</feature>
<dbReference type="PANTHER" id="PTHR15711">
    <property type="entry name" value="RAP GTPASE-ACTIVATING PROTEIN"/>
    <property type="match status" value="1"/>
</dbReference>
<dbReference type="Gene3D" id="2.60.40.2170">
    <property type="entry name" value="Wnt, WIF domain"/>
    <property type="match status" value="1"/>
</dbReference>
<feature type="compositionally biased region" description="Basic residues" evidence="10">
    <location>
        <begin position="545"/>
        <end position="556"/>
    </location>
</feature>
<reference evidence="15 16" key="1">
    <citation type="submission" date="2023-03" db="EMBL/GenBank/DDBJ databases">
        <title>High-quality genome of Scylla paramamosain provides insights in environmental adaptation.</title>
        <authorList>
            <person name="Zhang L."/>
        </authorList>
    </citation>
    <scope>NUCLEOTIDE SEQUENCE [LARGE SCALE GENOMIC DNA]</scope>
    <source>
        <strain evidence="15">LZ_2023a</strain>
        <tissue evidence="15">Muscle</tissue>
    </source>
</reference>
<dbReference type="Gene3D" id="2.10.25.10">
    <property type="entry name" value="Laminin"/>
    <property type="match status" value="3"/>
</dbReference>
<feature type="signal peptide" evidence="11">
    <location>
        <begin position="1"/>
        <end position="18"/>
    </location>
</feature>
<dbReference type="SMART" id="SM00181">
    <property type="entry name" value="EGF"/>
    <property type="match status" value="5"/>
</dbReference>
<evidence type="ECO:0000256" key="9">
    <source>
        <dbReference type="PROSITE-ProRule" id="PRU00076"/>
    </source>
</evidence>
<feature type="region of interest" description="Disordered" evidence="10">
    <location>
        <begin position="950"/>
        <end position="978"/>
    </location>
</feature>
<dbReference type="InterPro" id="IPR038677">
    <property type="entry name" value="WIF_sf"/>
</dbReference>
<keyword evidence="3" id="KW-0597">Phosphoprotein</keyword>
<evidence type="ECO:0000313" key="15">
    <source>
        <dbReference type="EMBL" id="KAK8389976.1"/>
    </source>
</evidence>
<evidence type="ECO:0000256" key="7">
    <source>
        <dbReference type="ARBA" id="ARBA00023157"/>
    </source>
</evidence>
<sequence length="1515" mass="164436">MMLLTILLSTTLLHHTLSTTPSTTTTTHHPLTNHNVTQILTDTTPHHSHTPHTTTITTTSQKTHSKDSIRKRNIAQHEQNSTVEDGGGRGARRRRGRRRKGKEMRQRGRRRIKDLSLWLDQNQVKMFSGYLMEIFVIHNGRILPFILDPNFEKQLPVIPAQVENVNFTWCAGNKKYEYTFDQLQSQEEELLQVPTLSIAPHGTVPRKPRVFSVDMRCTGNISGIASFSIGLLIHTPKKELLSGMPLRLRLRKECRQQGPDPECDQKCQNGGVCDASQQCQCSEGYMGQYCDMALCYPQCLNGGSCTTPGRCSCPPGFQGRHCEGGICQIKCKNGGKCIQKDRCKCRRGFFGNWCQYSQCFVACINGGKCRGVNKCRCPVGYAGDHCEVVLPQGEAAALAPHRCRRRCRHGTCHGAECQCHQGYSGRWCRRRTGRGGGRQRVWAGVPRGSSLVMEEWPGGGGGSLTQQRAALSVPTHPAAPSPANTWPTRPEGVQGSLNRGQWSLAYPGHWDWSNRRTVCGSPAAGDTCQTPAPATATSVTETTVHGRHAGRPRPAMRKAEVMNVGPAAVLGRGTAGRAPAGLGGPVSSLDCGPLLGTAPAHSTNVLNNNVEANGLEDAAANNNNNNNNTNNNNNNNNNNKSSSNSNNNNSSNTNTNSSSSSSSSSSHKSGGGRRKGGEGWVGGEGVEQGSLGYVSERVRALSISDRSRGGGSGGHRFGSADLRASYNERLRSGPASLQPPGRGGPGPRPGQEVGGGFVYLRGPVGGGLYRSNSSLDLDHEGEEPPPPSPLRREYGSHGSINVAAAPPEALYSILRDLQPPTQALRAAQGEAAGVVGPVEAEATSPKARSKFQRLWDRDKSSIFRKLRSSRGAEATKADNTSDSSGSGAGRTQRPAEANGDSDSRGEDVPAAAPARRSAFAHYDCRSLASQFSASQTRQLLAERVNTTTGASAAAMAAAPHHDSTEDLGPEELDPGDGRSNTLINSCPFFRNELGGEGERVVSLSRDWGSGSGGCGGPMAATNLHRPVAASTLGLLEPPPGLSHWQMTLCPYVRSPLTVEAVDQGSAYYRNYFCGQEHQNWFGMDDTLGPVAISIRREKVDEGMDSTHSLPTYQHRIIVRSAELFSCQGTVLEESLGRPSGEKGRSPGVREALEYVCPQLSLSCLRLGQSGPHTEEALARLDDLGIHNKFKVGVLYCKAGQTTEEEMYNNESAGPAFSEFLEMLGQRVRLKDFDKYRGGLDKKTDSTGLYSVYNQYRDVEVMFHVSTLLPFTPNNRKQLLRKRHIGNDIVTIVFQEPGAPPFSPRHIRSHFQHVFIVVQAINPCTENTQYRVVVSRFKDVPLFGPMMPEGATFPKSKAFTDFLLAKAINGEMAALRSEKFAAMATRTRHEYLKDLALNHSSSTTLDTSTKFSLMGFSRGSKKDKRGIKYVPDSSVRGALSWPMTVHDAALQQNVDCVLGVSADSVVVVEESTAAVIFAAPCKSVIGWTLRPQQGLRMFYHQGECLLVHLRPWDPRG</sequence>
<feature type="domain" description="Rap-GAP" evidence="13">
    <location>
        <begin position="1177"/>
        <end position="1394"/>
    </location>
</feature>
<dbReference type="CDD" id="cd00054">
    <property type="entry name" value="EGF_CA"/>
    <property type="match status" value="3"/>
</dbReference>
<feature type="disulfide bond" evidence="9">
    <location>
        <begin position="359"/>
        <end position="369"/>
    </location>
</feature>
<evidence type="ECO:0000313" key="16">
    <source>
        <dbReference type="Proteomes" id="UP001487740"/>
    </source>
</evidence>
<dbReference type="InterPro" id="IPR000742">
    <property type="entry name" value="EGF"/>
</dbReference>
<keyword evidence="2 9" id="KW-0245">EGF-like domain</keyword>
<dbReference type="PROSITE" id="PS50814">
    <property type="entry name" value="WIF"/>
    <property type="match status" value="1"/>
</dbReference>
<feature type="region of interest" description="Disordered" evidence="10">
    <location>
        <begin position="474"/>
        <end position="493"/>
    </location>
</feature>
<dbReference type="InterPro" id="IPR035974">
    <property type="entry name" value="Rap/Ran-GAP_sf"/>
</dbReference>
<accession>A0AAW0TTF2</accession>
<feature type="compositionally biased region" description="Polar residues" evidence="10">
    <location>
        <begin position="527"/>
        <end position="543"/>
    </location>
</feature>
<dbReference type="Gene3D" id="3.40.50.11210">
    <property type="entry name" value="Rap/Ran-GAP"/>
    <property type="match status" value="1"/>
</dbReference>
<feature type="domain" description="EGF-like" evidence="12">
    <location>
        <begin position="355"/>
        <end position="387"/>
    </location>
</feature>
<keyword evidence="4 11" id="KW-0732">Signal</keyword>
<feature type="disulfide bond" evidence="9">
    <location>
        <begin position="263"/>
        <end position="273"/>
    </location>
</feature>
<dbReference type="InterPro" id="IPR003306">
    <property type="entry name" value="WIF"/>
</dbReference>
<evidence type="ECO:0000259" key="13">
    <source>
        <dbReference type="PROSITE" id="PS50085"/>
    </source>
</evidence>
<name>A0AAW0TTF2_SCYPA</name>
<dbReference type="Pfam" id="PF02145">
    <property type="entry name" value="Rap_GAP"/>
    <property type="match status" value="1"/>
</dbReference>
<feature type="compositionally biased region" description="Low complexity" evidence="10">
    <location>
        <begin position="621"/>
        <end position="666"/>
    </location>
</feature>
<keyword evidence="7 9" id="KW-1015">Disulfide bond</keyword>
<evidence type="ECO:0000256" key="2">
    <source>
        <dbReference type="ARBA" id="ARBA00022536"/>
    </source>
</evidence>
<feature type="region of interest" description="Disordered" evidence="10">
    <location>
        <begin position="731"/>
        <end position="757"/>
    </location>
</feature>
<keyword evidence="16" id="KW-1185">Reference proteome</keyword>
<feature type="region of interest" description="Disordered" evidence="10">
    <location>
        <begin position="44"/>
        <end position="108"/>
    </location>
</feature>
<feature type="region of interest" description="Disordered" evidence="10">
    <location>
        <begin position="770"/>
        <end position="795"/>
    </location>
</feature>
<evidence type="ECO:0000256" key="10">
    <source>
        <dbReference type="SAM" id="MobiDB-lite"/>
    </source>
</evidence>
<feature type="domain" description="WIF" evidence="14">
    <location>
        <begin position="117"/>
        <end position="254"/>
    </location>
</feature>
<feature type="disulfide bond" evidence="9">
    <location>
        <begin position="295"/>
        <end position="305"/>
    </location>
</feature>
<dbReference type="Proteomes" id="UP001487740">
    <property type="component" value="Unassembled WGS sequence"/>
</dbReference>
<feature type="region of interest" description="Disordered" evidence="10">
    <location>
        <begin position="524"/>
        <end position="560"/>
    </location>
</feature>
<dbReference type="GO" id="GO:0005096">
    <property type="term" value="F:GTPase activator activity"/>
    <property type="evidence" value="ECO:0007669"/>
    <property type="project" value="UniProtKB-KW"/>
</dbReference>
<dbReference type="PROSITE" id="PS00022">
    <property type="entry name" value="EGF_1"/>
    <property type="match status" value="2"/>
</dbReference>
<dbReference type="EMBL" id="JARAKH010000026">
    <property type="protein sequence ID" value="KAK8389976.1"/>
    <property type="molecule type" value="Genomic_DNA"/>
</dbReference>
<dbReference type="SMART" id="SM00469">
    <property type="entry name" value="WIF"/>
    <property type="match status" value="1"/>
</dbReference>
<evidence type="ECO:0000259" key="14">
    <source>
        <dbReference type="PROSITE" id="PS50814"/>
    </source>
</evidence>
<dbReference type="InterPro" id="IPR050989">
    <property type="entry name" value="Rap1_Ran_GAP"/>
</dbReference>
<evidence type="ECO:0000256" key="11">
    <source>
        <dbReference type="SAM" id="SignalP"/>
    </source>
</evidence>